<protein>
    <submittedName>
        <fullName evidence="1">Uncharacterized protein</fullName>
    </submittedName>
</protein>
<proteinExistence type="predicted"/>
<sequence>VTVSSGPRLGGDVRVTPPPSARGKSRPLSEVSDDAFFSAGSRTSSSDPHATNSSSFYSLTSTSSEDQQVTTTGLITDETAFEFTSGGSNTQIVPSTLSYRGTESNSYLGDSHDGSYTYSYTPSYTPTSPSRTTLSRSSEVRRRGYTSRSYTYSEETSDKENSSGYTPATRSTLSTWTRSRSTTPTPTPSASAHSAPDEPASSGSEGYDTAHSPSTASFKSLPTIPSESDYSTAELCKTDASTEYVTAEKCVSDISTEYITAEVCKTETETEYITAEVCPSEPSTQYETASLCKTIPSEASTPRSVHVVDLPRETEAPPPPVRTPSVVSSVLSPEIDIRIEVVAEEVPPPPSDSTPSSISSDDDVISQEHGELSTASSNVRTSDISFSLPSLESVPSVVQPLPSLSPVSSVTESSEIEISELPASVTEISTSSVSTPSVHASHWAPETDISFDSSLLQPTPSTQSVQLHEGRDVSFETSFMRASPSPLSSFARLTPITESMSSSTPSSPLPSPSIMPPVPPSISSPTSAPTPFTISDSTQSLSESRTPSSVSDVSSISVHSGTLPEIFEEMPSVTEISTEPSLLSTNRSPVSLHLDTPAMIPLPESPAPPSMSATSVSMSVSMSTPRSEIPSIHSDLETEPTRTHTEIVTHDIDRLLQHIHEIDLVRGQENEELSATVREIREELYDLSDFMRSRAVGEVPPPVPRKDRSVGGSSIISEPRVTPSGPRVPPYRVPIALSPPRSRPSSPSSSISGSSYLSSHHSEDFSFMESEAYLIPPASPSWPSPSSPSSSTSSAELTPSMISSSSSSPSPGPSLSVTSSSSPTHPPSSPTPSTASSSTARPVDGTTITTLRDLLHQLREQTSALWEGQVSTNHMLDELRQQRVGPQDNIELHERLHGIETLLSTIMERRTEIVQPPLAPPPEAPSSSSESHTDALSDLESLHSRWEAINRSRSERIPIHAPAPRTAGPSLDEQLLELLGAPTGLPLAGVQPPPSLIPFTYQPAPRMARSRSTSPILRPGTFPVTMEPVNFSPEHMYVRPPRPPRPPRRPVTTTEPSEVYPSPLPVSTPLPGSGVGVRPPFTEGDLPERRPNVPPALPVLPPLHDTLPARPPTAPAGLGSAEDGRDFQSWYRPRPGTSGGPAPPPGSFGPARPTDGGPTFVPMPPGPTVVQLPLFDTLMAILREHRLAQLATVDQQRELMRYMHGLNEWLERDVQDRQAELRGVSARVDQLREDLGRFGMGIGPVGVQPPPFPSQPPTQQGPGPFIVPPVPQATVLGPIGPPPVVGSGYPEGFVPQSGRHHPPVIPHYDEGGHRPPVIPHYDDRATPTPSDSPVIPGDPRWGMGMPEPQLPYGPPPPVIPPGFYPDEGYHDPRRRHDHRRPAEDDGDEHVIPTRPSSSSGSRSPIAVPPPGQTQPIFVNAPPTHIVVEHSHRSRSDSLTSDSQHSFHPPHSAGMPAIGVPMSQADIPAVVPVGHSGSYSNGSPPHQTIVINQPPQPGMQGPIMGGPVPIQGSDIPGQFGYPDQGIPQQQWQGTPVVVNPPPMNPPVAGGPILVGTRSSSRGSSRTHHHDEPIIVNQPGQPPPTGPTQIFINPTDGGRHSEHGQPSNIIIRSPTHGSEYGDPGIHRRPSSHGYHDSAGPPVVVQVPSPSQQYYDDPSRPHRVLHRSRHGRSERSRSYSPSEHDEGHPSRRAGRSHRS</sequence>
<keyword evidence="2" id="KW-1185">Reference proteome</keyword>
<reference evidence="1" key="1">
    <citation type="journal article" date="2021" name="New Phytol.">
        <title>Evolutionary innovations through gain and loss of genes in the ectomycorrhizal Boletales.</title>
        <authorList>
            <person name="Wu G."/>
            <person name="Miyauchi S."/>
            <person name="Morin E."/>
            <person name="Kuo A."/>
            <person name="Drula E."/>
            <person name="Varga T."/>
            <person name="Kohler A."/>
            <person name="Feng B."/>
            <person name="Cao Y."/>
            <person name="Lipzen A."/>
            <person name="Daum C."/>
            <person name="Hundley H."/>
            <person name="Pangilinan J."/>
            <person name="Johnson J."/>
            <person name="Barry K."/>
            <person name="LaButti K."/>
            <person name="Ng V."/>
            <person name="Ahrendt S."/>
            <person name="Min B."/>
            <person name="Choi I.G."/>
            <person name="Park H."/>
            <person name="Plett J.M."/>
            <person name="Magnuson J."/>
            <person name="Spatafora J.W."/>
            <person name="Nagy L.G."/>
            <person name="Henrissat B."/>
            <person name="Grigoriev I.V."/>
            <person name="Yang Z.L."/>
            <person name="Xu J."/>
            <person name="Martin F.M."/>
        </authorList>
    </citation>
    <scope>NUCLEOTIDE SEQUENCE</scope>
    <source>
        <strain evidence="1">ATCC 28755</strain>
    </source>
</reference>
<feature type="non-terminal residue" evidence="1">
    <location>
        <position position="1"/>
    </location>
</feature>
<dbReference type="EMBL" id="MU268713">
    <property type="protein sequence ID" value="KAH7903879.1"/>
    <property type="molecule type" value="Genomic_DNA"/>
</dbReference>
<comment type="caution">
    <text evidence="1">The sequence shown here is derived from an EMBL/GenBank/DDBJ whole genome shotgun (WGS) entry which is preliminary data.</text>
</comment>
<accession>A0ACB7ZRU2</accession>
<gene>
    <name evidence="1" type="ORF">BJ138DRAFT_67873</name>
</gene>
<feature type="non-terminal residue" evidence="1">
    <location>
        <position position="1696"/>
    </location>
</feature>
<evidence type="ECO:0000313" key="1">
    <source>
        <dbReference type="EMBL" id="KAH7903879.1"/>
    </source>
</evidence>
<dbReference type="Proteomes" id="UP000790377">
    <property type="component" value="Unassembled WGS sequence"/>
</dbReference>
<name>A0ACB7ZRU2_9AGAM</name>
<evidence type="ECO:0000313" key="2">
    <source>
        <dbReference type="Proteomes" id="UP000790377"/>
    </source>
</evidence>
<organism evidence="1 2">
    <name type="scientific">Hygrophoropsis aurantiaca</name>
    <dbReference type="NCBI Taxonomy" id="72124"/>
    <lineage>
        <taxon>Eukaryota</taxon>
        <taxon>Fungi</taxon>
        <taxon>Dikarya</taxon>
        <taxon>Basidiomycota</taxon>
        <taxon>Agaricomycotina</taxon>
        <taxon>Agaricomycetes</taxon>
        <taxon>Agaricomycetidae</taxon>
        <taxon>Boletales</taxon>
        <taxon>Coniophorineae</taxon>
        <taxon>Hygrophoropsidaceae</taxon>
        <taxon>Hygrophoropsis</taxon>
    </lineage>
</organism>